<organism evidence="1 2">
    <name type="scientific">Thalassoglobus neptunius</name>
    <dbReference type="NCBI Taxonomy" id="1938619"/>
    <lineage>
        <taxon>Bacteria</taxon>
        <taxon>Pseudomonadati</taxon>
        <taxon>Planctomycetota</taxon>
        <taxon>Planctomycetia</taxon>
        <taxon>Planctomycetales</taxon>
        <taxon>Planctomycetaceae</taxon>
        <taxon>Thalassoglobus</taxon>
    </lineage>
</organism>
<evidence type="ECO:0000313" key="1">
    <source>
        <dbReference type="EMBL" id="TWT59016.1"/>
    </source>
</evidence>
<dbReference type="AlphaFoldDB" id="A0A5C5X7I9"/>
<gene>
    <name evidence="1" type="ORF">KOR42_24040</name>
</gene>
<reference evidence="1 2" key="1">
    <citation type="submission" date="2019-02" db="EMBL/GenBank/DDBJ databases">
        <title>Deep-cultivation of Planctomycetes and their phenomic and genomic characterization uncovers novel biology.</title>
        <authorList>
            <person name="Wiegand S."/>
            <person name="Jogler M."/>
            <person name="Boedeker C."/>
            <person name="Pinto D."/>
            <person name="Vollmers J."/>
            <person name="Rivas-Marin E."/>
            <person name="Kohn T."/>
            <person name="Peeters S.H."/>
            <person name="Heuer A."/>
            <person name="Rast P."/>
            <person name="Oberbeckmann S."/>
            <person name="Bunk B."/>
            <person name="Jeske O."/>
            <person name="Meyerdierks A."/>
            <person name="Storesund J.E."/>
            <person name="Kallscheuer N."/>
            <person name="Luecker S."/>
            <person name="Lage O.M."/>
            <person name="Pohl T."/>
            <person name="Merkel B.J."/>
            <person name="Hornburger P."/>
            <person name="Mueller R.-W."/>
            <person name="Bruemmer F."/>
            <person name="Labrenz M."/>
            <person name="Spormann A.M."/>
            <person name="Op Den Camp H."/>
            <person name="Overmann J."/>
            <person name="Amann R."/>
            <person name="Jetten M.S.M."/>
            <person name="Mascher T."/>
            <person name="Medema M.H."/>
            <person name="Devos D.P."/>
            <person name="Kaster A.-K."/>
            <person name="Ovreas L."/>
            <person name="Rohde M."/>
            <person name="Galperin M.Y."/>
            <person name="Jogler C."/>
        </authorList>
    </citation>
    <scope>NUCLEOTIDE SEQUENCE [LARGE SCALE GENOMIC DNA]</scope>
    <source>
        <strain evidence="1 2">KOR42</strain>
    </source>
</reference>
<accession>A0A5C5X7I9</accession>
<sequence>MSVFTDISTCVAQDTVPGAIWTMRFNNVAGPKRVAIGAFRIQYGQMFQSPVDVHMTPQDFDVNQFTRPVGTSVENKKTHKNRFNFKDAVVYKAGKPPSAETQLQFSGVGFSSLVKIGHWRGRFTNSDGVNFEFTCKRIIE</sequence>
<proteinExistence type="predicted"/>
<keyword evidence="2" id="KW-1185">Reference proteome</keyword>
<name>A0A5C5X7I9_9PLAN</name>
<protein>
    <submittedName>
        <fullName evidence="1">Uncharacterized protein</fullName>
    </submittedName>
</protein>
<dbReference type="RefSeq" id="WP_146509793.1">
    <property type="nucleotide sequence ID" value="NZ_SIHI01000001.1"/>
</dbReference>
<dbReference type="Proteomes" id="UP000317243">
    <property type="component" value="Unassembled WGS sequence"/>
</dbReference>
<comment type="caution">
    <text evidence="1">The sequence shown here is derived from an EMBL/GenBank/DDBJ whole genome shotgun (WGS) entry which is preliminary data.</text>
</comment>
<evidence type="ECO:0000313" key="2">
    <source>
        <dbReference type="Proteomes" id="UP000317243"/>
    </source>
</evidence>
<dbReference type="EMBL" id="SIHI01000001">
    <property type="protein sequence ID" value="TWT59016.1"/>
    <property type="molecule type" value="Genomic_DNA"/>
</dbReference>